<evidence type="ECO:0000256" key="1">
    <source>
        <dbReference type="ARBA" id="ARBA00004141"/>
    </source>
</evidence>
<comment type="subcellular location">
    <subcellularLocation>
        <location evidence="1">Membrane</location>
        <topology evidence="1">Multi-pass membrane protein</topology>
    </subcellularLocation>
</comment>
<evidence type="ECO:0000256" key="2">
    <source>
        <dbReference type="ARBA" id="ARBA00004863"/>
    </source>
</evidence>
<keyword evidence="10" id="KW-1185">Reference proteome</keyword>
<feature type="transmembrane region" description="Helical" evidence="8">
    <location>
        <begin position="172"/>
        <end position="189"/>
    </location>
</feature>
<organism evidence="9 10">
    <name type="scientific">Streptomyces ochraceiscleroticus</name>
    <dbReference type="NCBI Taxonomy" id="47761"/>
    <lineage>
        <taxon>Bacteria</taxon>
        <taxon>Bacillati</taxon>
        <taxon>Actinomycetota</taxon>
        <taxon>Actinomycetes</taxon>
        <taxon>Kitasatosporales</taxon>
        <taxon>Streptomycetaceae</taxon>
        <taxon>Streptomyces</taxon>
    </lineage>
</organism>
<dbReference type="PANTHER" id="PTHR13929">
    <property type="entry name" value="1,4-DIHYDROXY-2-NAPHTHOATE OCTAPRENYLTRANSFERASE"/>
    <property type="match status" value="1"/>
</dbReference>
<feature type="transmembrane region" description="Helical" evidence="8">
    <location>
        <begin position="195"/>
        <end position="215"/>
    </location>
</feature>
<dbReference type="Pfam" id="PF01040">
    <property type="entry name" value="UbiA"/>
    <property type="match status" value="1"/>
</dbReference>
<feature type="transmembrane region" description="Helical" evidence="8">
    <location>
        <begin position="142"/>
        <end position="160"/>
    </location>
</feature>
<evidence type="ECO:0000256" key="7">
    <source>
        <dbReference type="ARBA" id="ARBA00023136"/>
    </source>
</evidence>
<keyword evidence="6 8" id="KW-1133">Transmembrane helix</keyword>
<dbReference type="InterPro" id="IPR026046">
    <property type="entry name" value="UBIAD1"/>
</dbReference>
<keyword evidence="3" id="KW-0474">Menaquinone biosynthesis</keyword>
<sequence>MSSEVKLPAGVRPAPAAAKVRAYVRLAKLDIIDYYLALPVALLLLAPAQRLSPGTVLTLVLFGLGELCVIAASVAFDDVTGYRDGSDAANYGPDAPRRRLARKPLLAGTLTPTEAIRFGWAAAVAGALLWAGAAAVAPHRSAWTLVLAALCLVTAVQYSWGLKISYRGWQEVFLFGFGVGMVLVPYGLLSSSLSGFAVLQAVLFGAGPMLFGLYSNTHDIEGDARVGRPTVAVLTSPRGNAAFITAMTFAQVACVVGSALAGVAPWWFPLAMLPMIALRGTELDIAFRRRDILLARRTAIRNHRVTVVLLCAVSLALPLLPGTTP</sequence>
<comment type="pathway">
    <text evidence="2">Quinol/quinone metabolism; menaquinone biosynthesis.</text>
</comment>
<feature type="transmembrane region" description="Helical" evidence="8">
    <location>
        <begin position="241"/>
        <end position="260"/>
    </location>
</feature>
<comment type="caution">
    <text evidence="9">The sequence shown here is derived from an EMBL/GenBank/DDBJ whole genome shotgun (WGS) entry which is preliminary data.</text>
</comment>
<keyword evidence="7 8" id="KW-0472">Membrane</keyword>
<dbReference type="Proteomes" id="UP001596139">
    <property type="component" value="Unassembled WGS sequence"/>
</dbReference>
<name>A0ABW1MS38_9ACTN</name>
<keyword evidence="4" id="KW-0808">Transferase</keyword>
<evidence type="ECO:0000256" key="4">
    <source>
        <dbReference type="ARBA" id="ARBA00022679"/>
    </source>
</evidence>
<dbReference type="EMBL" id="JBHSPX010000008">
    <property type="protein sequence ID" value="MFC6066630.1"/>
    <property type="molecule type" value="Genomic_DNA"/>
</dbReference>
<evidence type="ECO:0000256" key="6">
    <source>
        <dbReference type="ARBA" id="ARBA00022989"/>
    </source>
</evidence>
<feature type="transmembrane region" description="Helical" evidence="8">
    <location>
        <begin position="305"/>
        <end position="323"/>
    </location>
</feature>
<feature type="transmembrane region" description="Helical" evidence="8">
    <location>
        <begin position="31"/>
        <end position="48"/>
    </location>
</feature>
<dbReference type="RefSeq" id="WP_031066107.1">
    <property type="nucleotide sequence ID" value="NZ_JBHSPX010000008.1"/>
</dbReference>
<evidence type="ECO:0000313" key="9">
    <source>
        <dbReference type="EMBL" id="MFC6066630.1"/>
    </source>
</evidence>
<evidence type="ECO:0000256" key="5">
    <source>
        <dbReference type="ARBA" id="ARBA00022692"/>
    </source>
</evidence>
<feature type="transmembrane region" description="Helical" evidence="8">
    <location>
        <begin position="54"/>
        <end position="76"/>
    </location>
</feature>
<dbReference type="InterPro" id="IPR000537">
    <property type="entry name" value="UbiA_prenyltransferase"/>
</dbReference>
<evidence type="ECO:0000256" key="3">
    <source>
        <dbReference type="ARBA" id="ARBA00022428"/>
    </source>
</evidence>
<dbReference type="Gene3D" id="1.10.357.140">
    <property type="entry name" value="UbiA prenyltransferase"/>
    <property type="match status" value="1"/>
</dbReference>
<dbReference type="CDD" id="cd13956">
    <property type="entry name" value="PT_UbiA"/>
    <property type="match status" value="1"/>
</dbReference>
<dbReference type="InterPro" id="IPR044878">
    <property type="entry name" value="UbiA_sf"/>
</dbReference>
<dbReference type="PANTHER" id="PTHR13929:SF0">
    <property type="entry name" value="UBIA PRENYLTRANSFERASE DOMAIN-CONTAINING PROTEIN 1"/>
    <property type="match status" value="1"/>
</dbReference>
<protein>
    <submittedName>
        <fullName evidence="9">UbiA family prenyltransferase</fullName>
    </submittedName>
</protein>
<feature type="transmembrane region" description="Helical" evidence="8">
    <location>
        <begin position="118"/>
        <end position="136"/>
    </location>
</feature>
<reference evidence="10" key="1">
    <citation type="journal article" date="2019" name="Int. J. Syst. Evol. Microbiol.">
        <title>The Global Catalogue of Microorganisms (GCM) 10K type strain sequencing project: providing services to taxonomists for standard genome sequencing and annotation.</title>
        <authorList>
            <consortium name="The Broad Institute Genomics Platform"/>
            <consortium name="The Broad Institute Genome Sequencing Center for Infectious Disease"/>
            <person name="Wu L."/>
            <person name="Ma J."/>
        </authorList>
    </citation>
    <scope>NUCLEOTIDE SEQUENCE [LARGE SCALE GENOMIC DNA]</scope>
    <source>
        <strain evidence="10">CGMCC 1.15180</strain>
    </source>
</reference>
<gene>
    <name evidence="9" type="ORF">ACFP4F_29375</name>
</gene>
<evidence type="ECO:0000313" key="10">
    <source>
        <dbReference type="Proteomes" id="UP001596139"/>
    </source>
</evidence>
<evidence type="ECO:0000256" key="8">
    <source>
        <dbReference type="SAM" id="Phobius"/>
    </source>
</evidence>
<accession>A0ABW1MS38</accession>
<proteinExistence type="predicted"/>
<keyword evidence="5 8" id="KW-0812">Transmembrane</keyword>